<dbReference type="InterPro" id="IPR025110">
    <property type="entry name" value="AMP-bd_C"/>
</dbReference>
<dbReference type="InterPro" id="IPR016035">
    <property type="entry name" value="Acyl_Trfase/lysoPLipase"/>
</dbReference>
<dbReference type="PROSITE" id="PS00012">
    <property type="entry name" value="PHOSPHOPANTETHEINE"/>
    <property type="match status" value="1"/>
</dbReference>
<dbReference type="Gene3D" id="3.40.50.12780">
    <property type="entry name" value="N-terminal domain of ligase-like"/>
    <property type="match status" value="1"/>
</dbReference>
<keyword evidence="5" id="KW-0276">Fatty acid metabolism</keyword>
<reference evidence="14 15" key="1">
    <citation type="submission" date="2020-08" db="EMBL/GenBank/DDBJ databases">
        <title>Sequencing the genomes of 1000 actinobacteria strains.</title>
        <authorList>
            <person name="Klenk H.-P."/>
        </authorList>
    </citation>
    <scope>NUCLEOTIDE SEQUENCE [LARGE SCALE GENOMIC DNA]</scope>
    <source>
        <strain evidence="14 15">DSM 44551</strain>
    </source>
</reference>
<dbReference type="InterPro" id="IPR014031">
    <property type="entry name" value="Ketoacyl_synth_C"/>
</dbReference>
<comment type="caution">
    <text evidence="14">The sequence shown here is derived from an EMBL/GenBank/DDBJ whole genome shotgun (WGS) entry which is preliminary data.</text>
</comment>
<evidence type="ECO:0000256" key="4">
    <source>
        <dbReference type="ARBA" id="ARBA00022737"/>
    </source>
</evidence>
<dbReference type="InterPro" id="IPR016036">
    <property type="entry name" value="Malonyl_transacylase_ACP-bd"/>
</dbReference>
<dbReference type="InterPro" id="IPR050091">
    <property type="entry name" value="PKS_NRPS_Biosynth_Enz"/>
</dbReference>
<dbReference type="SUPFAM" id="SSF52151">
    <property type="entry name" value="FabD/lysophospholipase-like"/>
    <property type="match status" value="1"/>
</dbReference>
<dbReference type="SMART" id="SM00822">
    <property type="entry name" value="PKS_KR"/>
    <property type="match status" value="1"/>
</dbReference>
<dbReference type="FunFam" id="3.40.47.10:FF:000042">
    <property type="entry name" value="Polyketide synthase Pks13"/>
    <property type="match status" value="1"/>
</dbReference>
<evidence type="ECO:0000256" key="5">
    <source>
        <dbReference type="ARBA" id="ARBA00022832"/>
    </source>
</evidence>
<dbReference type="InterPro" id="IPR006162">
    <property type="entry name" value="Ppantetheine_attach_site"/>
</dbReference>
<dbReference type="Pfam" id="PF00698">
    <property type="entry name" value="Acyl_transf_1"/>
    <property type="match status" value="1"/>
</dbReference>
<keyword evidence="3" id="KW-0808">Transferase</keyword>
<feature type="region of interest" description="Disordered" evidence="10">
    <location>
        <begin position="2269"/>
        <end position="2289"/>
    </location>
</feature>
<dbReference type="InterPro" id="IPR049900">
    <property type="entry name" value="PKS_mFAS_DH"/>
</dbReference>
<dbReference type="InterPro" id="IPR014043">
    <property type="entry name" value="Acyl_transferase_dom"/>
</dbReference>
<dbReference type="CDD" id="cd00833">
    <property type="entry name" value="PKS"/>
    <property type="match status" value="1"/>
</dbReference>
<dbReference type="Pfam" id="PF00501">
    <property type="entry name" value="AMP-binding"/>
    <property type="match status" value="1"/>
</dbReference>
<gene>
    <name evidence="14" type="ORF">HDA36_001660</name>
</gene>
<dbReference type="PROSITE" id="PS52004">
    <property type="entry name" value="KS3_2"/>
    <property type="match status" value="1"/>
</dbReference>
<dbReference type="Pfam" id="PF00550">
    <property type="entry name" value="PP-binding"/>
    <property type="match status" value="2"/>
</dbReference>
<dbReference type="Pfam" id="PF08659">
    <property type="entry name" value="KR"/>
    <property type="match status" value="1"/>
</dbReference>
<dbReference type="InterPro" id="IPR009081">
    <property type="entry name" value="PP-bd_ACP"/>
</dbReference>
<evidence type="ECO:0000259" key="12">
    <source>
        <dbReference type="PROSITE" id="PS52004"/>
    </source>
</evidence>
<dbReference type="GO" id="GO:0004312">
    <property type="term" value="F:fatty acid synthase activity"/>
    <property type="evidence" value="ECO:0007669"/>
    <property type="project" value="TreeGrafter"/>
</dbReference>
<dbReference type="InterPro" id="IPR042099">
    <property type="entry name" value="ANL_N_sf"/>
</dbReference>
<dbReference type="PROSITE" id="PS52019">
    <property type="entry name" value="PKS_MFAS_DH"/>
    <property type="match status" value="1"/>
</dbReference>
<dbReference type="InterPro" id="IPR020806">
    <property type="entry name" value="PKS_PP-bd"/>
</dbReference>
<dbReference type="InterPro" id="IPR013968">
    <property type="entry name" value="PKS_KR"/>
</dbReference>
<evidence type="ECO:0000256" key="1">
    <source>
        <dbReference type="ARBA" id="ARBA00022450"/>
    </source>
</evidence>
<dbReference type="InterPro" id="IPR049552">
    <property type="entry name" value="PKS_DH_N"/>
</dbReference>
<dbReference type="Pfam" id="PF16197">
    <property type="entry name" value="KAsynt_C_assoc"/>
    <property type="match status" value="1"/>
</dbReference>
<evidence type="ECO:0000256" key="8">
    <source>
        <dbReference type="ARBA" id="ARBA00023315"/>
    </source>
</evidence>
<sequence>MTSADSAHESTGPVPVHRMFERRAALDGGAPALVSAAGETSYRELDRRADGVAARLLRSGIGPGDLVGVRVRRGPGMIAAMLGVLKAGAAYVPVDPGDPEERSRHVIAESGMKALVSDGPAGSPGAEGPLLLDADGGQDADGQGAGGAVPDDLDAAAYALFTSGSTGTPKGAAMTHRALANLLSWHDRTRPGCCSLRTLQFCAISFDFSFHEIFSTLCFGGTLVLPSEEVRRDPDALAAHLAEHRVQRLFLPVTPLVALAEALRSRPRDLDLREVVTTGERLRLTPALRAMFHATGARLHNHYGATEFQDATAHTLSGPVRDWPEEVPAGRPIDNVSVHVLDPDGEPLPPGAEGELHIGGVGVSPGYVGRPDLTAERFVDGPGDLGRLYRTGDLASIGEDGVLRLLGRADDQVKVNGVRFEPGEVEALLLAHPEVADAAVAVSGEAGAQRITAYVVLRDGAEPEGAERRLHRDLSGRLTRALRPSAYVVLDAMPLTSSGKKDRRALPAPAARARLLDAPAERTGSPTEEAVAGLWREVLGLAEVGAEDNFFDVGGTSALLLELRARIADRLGAELTAVDLFRAPTVRALARRVDGGPRRAAARARTEPAPAGRGAVAIVGMSGRFPGADGIEEFWRALRAGEEGVVRFGEAGLEQTDPALAGHPDYVRAAAPLREVAGFDAAFFGIGAREAATIDPQQRVFLECAWEACEDAGLVPGAGSDRVGVFAGSSMSTYLMNNVAPAEGLPARGPLTEADIRQFQIRLGNDRNYLATRVSYLLGLNGPGVNVQTACSTSLVAVHQACRSLLDGECDAALAGGVSIAVPQRTGYLYEEGMIRSPDGRCRPFDAEASGTLFGNGCGVVLLKRLSDALADGDDVRAVILGSAVNNDGADKVGFTAPSVERQAEVVEQALRNARIDPAGIGYVEAHGTGTALGDPIEIAALTEAFGRVAAAPLPRGGCAVGSVKSNIGHLDEAAGVAGLIKAALAVRHGEIPATLHVRRPNPRIGFEETPFYVNTRLRPWPQGPGPRRAGVSSFGMGGTNCHAVLEEPPAGQAAAGTERRPQIILVSARTPEGLGEAARRHAAHLAGGRAEPLADVAATAATGRRHFEHRAAVVADTPEQARELLLEAARGSAPAAARSTAFLYGGQGSHSTAMGLELYRSLPVFRDALDACAEALRPHLPSPLLPEMFAGGDGTGPGPLEDTAWAQPALFAIGYALTRTWRALGVRPDVVIGHSIGEYAAAEAAGVLTLEDAAALVAARGRLMAALPRGAMVAVEAGPEEVAPLLRGAERHAAVAAVNGERATVLSGERAAVRRIAAELRERGTRCKELAVSHAFHSPMMDPAAERFAEVAEGVGFSAPHTPIVSTVTGGLIGDEIARPDHWVRNVREPVLFSAGLAAVEEFGAEAFVELSARPVLLGLLYGRDGEGKGPRVPSMRAGREREQLLRAAGELHRAGMQIDWSQVYPRGAHRRVALPTYPWRRRRYWIDPPAPAAPDAAPAAPGTHPVLGGRIELPESREARFTSVVGPRRLPWLADHRVFDTLVLPGVAYIEAALSAARAITGEPEQELTDFVIHRAMTFPDEDAERTVQVVAEPDGKGAHRLKILSREGASPDPAREWTLHASAVLARPAAGARPEEAERTPAAAGEELDPEEIYRGERGRGIDLGPRFHATAELRRDGTSCTSRIRLPDSERGDAGRYGVHPVLLEACFLALTVAYPRRHLRRTYVPAGAERIRWSAPIPPDVRCEAHIRPDEDGDAEALRGDVRLVGPDGGTLLSMEGILLKRAERTAMVGGGQPWRKWLYRTVWRPDPLPAGGGRADGEHWLVLSGTGLGPALARAARERGARCTLAAAGEPPTAALDRLLAEGGSAGAPPTAVIDCRAAEAPDGPPPDEAVRAHGERALALLQALARTAAGPPAAVLVTRGAQGAGEGPTAAPEQSALWGMAQAASRERTDLALSCVDLDPRSGAEEQAAALAAEVAACRAAPRGGLRTALRGTGPGGRRTARLESFDPPAGEAAVPRIDGSGTHLVTGGLGGLGLRFAGWLAEAGARHLVLAGRNGPGLDAEPAVKALREAGVRVEVLRADVSDAGQARGLVEAVRALPGLPPLRGVAHLAGVLDDGALTALTPARLARTTAVKATGAWHLHRACAGEELDYLLLFSSMSALLGAAGQVNYAAANAFLDGLASRLRGAGVPALSVQWGSWAETGMSAREEDPERAARDGERALAPAQALAALGWLLGAPPPDGVAAVLDVDWARRRDAHRGLPPLTADLAPESGDRPGPAAAQEWRIEAAPPGERRELLAARVRDALAGVLGTGGDIDPRARFATLGLDSVSSIELRNGIQEGLGIRLDLTLAFDHPTLADLTEYLCDRVLGPEPAPPAPPGAGEAGEDGAAGAARRLAEKLGVRIDGAR</sequence>
<feature type="region of interest" description="Disordered" evidence="10">
    <location>
        <begin position="1631"/>
        <end position="1663"/>
    </location>
</feature>
<evidence type="ECO:0000256" key="2">
    <source>
        <dbReference type="ARBA" id="ARBA00022553"/>
    </source>
</evidence>
<keyword evidence="6" id="KW-0443">Lipid metabolism</keyword>
<dbReference type="InterPro" id="IPR000873">
    <property type="entry name" value="AMP-dep_synth/lig_dom"/>
</dbReference>
<evidence type="ECO:0000256" key="9">
    <source>
        <dbReference type="PROSITE-ProRule" id="PRU01363"/>
    </source>
</evidence>
<dbReference type="RefSeq" id="WP_184391268.1">
    <property type="nucleotide sequence ID" value="NZ_JACHDB010000001.1"/>
</dbReference>
<dbReference type="Gene3D" id="3.30.70.3290">
    <property type="match status" value="1"/>
</dbReference>
<organism evidence="14 15">
    <name type="scientific">Nocardiopsis composta</name>
    <dbReference type="NCBI Taxonomy" id="157465"/>
    <lineage>
        <taxon>Bacteria</taxon>
        <taxon>Bacillati</taxon>
        <taxon>Actinomycetota</taxon>
        <taxon>Actinomycetes</taxon>
        <taxon>Streptosporangiales</taxon>
        <taxon>Nocardiopsidaceae</taxon>
        <taxon>Nocardiopsis</taxon>
    </lineage>
</organism>
<feature type="domain" description="Carrier" evidence="11">
    <location>
        <begin position="522"/>
        <end position="597"/>
    </location>
</feature>
<dbReference type="PANTHER" id="PTHR43775">
    <property type="entry name" value="FATTY ACID SYNTHASE"/>
    <property type="match status" value="1"/>
</dbReference>
<dbReference type="GO" id="GO:0006633">
    <property type="term" value="P:fatty acid biosynthetic process"/>
    <property type="evidence" value="ECO:0007669"/>
    <property type="project" value="TreeGrafter"/>
</dbReference>
<dbReference type="CDD" id="cd08955">
    <property type="entry name" value="KR_2_FAS_SDR_x"/>
    <property type="match status" value="1"/>
</dbReference>
<dbReference type="InterPro" id="IPR010071">
    <property type="entry name" value="AA_adenyl_dom"/>
</dbReference>
<dbReference type="InterPro" id="IPR057326">
    <property type="entry name" value="KR_dom"/>
</dbReference>
<protein>
    <submittedName>
        <fullName evidence="14">Amino acid adenylation domain-containing protein</fullName>
    </submittedName>
</protein>
<dbReference type="Gene3D" id="1.10.1200.10">
    <property type="entry name" value="ACP-like"/>
    <property type="match status" value="2"/>
</dbReference>
<keyword evidence="8" id="KW-0012">Acyltransferase</keyword>
<dbReference type="SMART" id="SM01294">
    <property type="entry name" value="PKS_PP_betabranch"/>
    <property type="match status" value="1"/>
</dbReference>
<dbReference type="PROSITE" id="PS50075">
    <property type="entry name" value="CARRIER"/>
    <property type="match status" value="2"/>
</dbReference>
<evidence type="ECO:0000313" key="15">
    <source>
        <dbReference type="Proteomes" id="UP000572635"/>
    </source>
</evidence>
<feature type="region of interest" description="Disordered" evidence="10">
    <location>
        <begin position="2379"/>
        <end position="2402"/>
    </location>
</feature>
<dbReference type="Pfam" id="PF00109">
    <property type="entry name" value="ketoacyl-synt"/>
    <property type="match status" value="1"/>
</dbReference>
<evidence type="ECO:0000256" key="6">
    <source>
        <dbReference type="ARBA" id="ARBA00023098"/>
    </source>
</evidence>
<accession>A0A7W8VCM4</accession>
<evidence type="ECO:0000256" key="10">
    <source>
        <dbReference type="SAM" id="MobiDB-lite"/>
    </source>
</evidence>
<dbReference type="Gene3D" id="3.40.47.10">
    <property type="match status" value="1"/>
</dbReference>
<dbReference type="InterPro" id="IPR020841">
    <property type="entry name" value="PKS_Beta-ketoAc_synthase_dom"/>
</dbReference>
<dbReference type="SUPFAM" id="SSF47336">
    <property type="entry name" value="ACP-like"/>
    <property type="match status" value="2"/>
</dbReference>
<dbReference type="NCBIfam" id="TIGR01733">
    <property type="entry name" value="AA-adenyl-dom"/>
    <property type="match status" value="1"/>
</dbReference>
<dbReference type="Gene3D" id="3.40.50.720">
    <property type="entry name" value="NAD(P)-binding Rossmann-like Domain"/>
    <property type="match status" value="1"/>
</dbReference>
<dbReference type="SMART" id="SM00826">
    <property type="entry name" value="PKS_DH"/>
    <property type="match status" value="1"/>
</dbReference>
<dbReference type="InterPro" id="IPR014030">
    <property type="entry name" value="Ketoacyl_synth_N"/>
</dbReference>
<dbReference type="InterPro" id="IPR016039">
    <property type="entry name" value="Thiolase-like"/>
</dbReference>
<dbReference type="GO" id="GO:0031177">
    <property type="term" value="F:phosphopantetheine binding"/>
    <property type="evidence" value="ECO:0007669"/>
    <property type="project" value="InterPro"/>
</dbReference>
<dbReference type="SUPFAM" id="SSF51735">
    <property type="entry name" value="NAD(P)-binding Rossmann-fold domains"/>
    <property type="match status" value="2"/>
</dbReference>
<dbReference type="Pfam" id="PF21089">
    <property type="entry name" value="PKS_DH_N"/>
    <property type="match status" value="1"/>
</dbReference>
<feature type="domain" description="Ketosynthase family 3 (KS3)" evidence="12">
    <location>
        <begin position="613"/>
        <end position="1048"/>
    </location>
</feature>
<dbReference type="SUPFAM" id="SSF55048">
    <property type="entry name" value="Probable ACP-binding domain of malonyl-CoA ACP transacylase"/>
    <property type="match status" value="1"/>
</dbReference>
<dbReference type="InterPro" id="IPR045851">
    <property type="entry name" value="AMP-bd_C_sf"/>
</dbReference>
<keyword evidence="15" id="KW-1185">Reference proteome</keyword>
<evidence type="ECO:0000259" key="11">
    <source>
        <dbReference type="PROSITE" id="PS50075"/>
    </source>
</evidence>
<dbReference type="Gene3D" id="3.10.129.110">
    <property type="entry name" value="Polyketide synthase dehydratase"/>
    <property type="match status" value="1"/>
</dbReference>
<dbReference type="InterPro" id="IPR032821">
    <property type="entry name" value="PKS_assoc"/>
</dbReference>
<feature type="domain" description="PKS/mFAS DH" evidence="13">
    <location>
        <begin position="1506"/>
        <end position="1794"/>
    </location>
</feature>
<dbReference type="Gene3D" id="3.30.300.30">
    <property type="match status" value="1"/>
</dbReference>
<dbReference type="InterPro" id="IPR049551">
    <property type="entry name" value="PKS_DH_C"/>
</dbReference>
<keyword evidence="2" id="KW-0597">Phosphoprotein</keyword>
<evidence type="ECO:0000256" key="3">
    <source>
        <dbReference type="ARBA" id="ARBA00022679"/>
    </source>
</evidence>
<dbReference type="InterPro" id="IPR001227">
    <property type="entry name" value="Ac_transferase_dom_sf"/>
</dbReference>
<comment type="caution">
    <text evidence="9">Lacks conserved residue(s) required for the propagation of feature annotation.</text>
</comment>
<dbReference type="InterPro" id="IPR036736">
    <property type="entry name" value="ACP-like_sf"/>
</dbReference>
<dbReference type="EMBL" id="JACHDB010000001">
    <property type="protein sequence ID" value="MBB5431576.1"/>
    <property type="molecule type" value="Genomic_DNA"/>
</dbReference>
<dbReference type="Proteomes" id="UP000572635">
    <property type="component" value="Unassembled WGS sequence"/>
</dbReference>
<keyword evidence="7" id="KW-0511">Multifunctional enzyme</keyword>
<dbReference type="SUPFAM" id="SSF53901">
    <property type="entry name" value="Thiolase-like"/>
    <property type="match status" value="1"/>
</dbReference>
<dbReference type="Pfam" id="PF13193">
    <property type="entry name" value="AMP-binding_C"/>
    <property type="match status" value="1"/>
</dbReference>
<feature type="region of interest" description="Disordered" evidence="10">
    <location>
        <begin position="1997"/>
        <end position="2025"/>
    </location>
</feature>
<dbReference type="Pfam" id="PF14765">
    <property type="entry name" value="PS-DH"/>
    <property type="match status" value="1"/>
</dbReference>
<proteinExistence type="predicted"/>
<dbReference type="SMART" id="SM00823">
    <property type="entry name" value="PKS_PP"/>
    <property type="match status" value="2"/>
</dbReference>
<feature type="region of interest" description="C-terminal hotdog fold" evidence="9">
    <location>
        <begin position="1648"/>
        <end position="1794"/>
    </location>
</feature>
<dbReference type="PANTHER" id="PTHR43775:SF51">
    <property type="entry name" value="INACTIVE PHENOLPHTHIOCEROL SYNTHESIS POLYKETIDE SYNTHASE TYPE I PKS1-RELATED"/>
    <property type="match status" value="1"/>
</dbReference>
<evidence type="ECO:0000313" key="14">
    <source>
        <dbReference type="EMBL" id="MBB5431576.1"/>
    </source>
</evidence>
<dbReference type="SUPFAM" id="SSF56801">
    <property type="entry name" value="Acetyl-CoA synthetase-like"/>
    <property type="match status" value="1"/>
</dbReference>
<keyword evidence="1" id="KW-0596">Phosphopantetheine</keyword>
<dbReference type="SMART" id="SM00827">
    <property type="entry name" value="PKS_AT"/>
    <property type="match status" value="1"/>
</dbReference>
<dbReference type="Pfam" id="PF02801">
    <property type="entry name" value="Ketoacyl-synt_C"/>
    <property type="match status" value="1"/>
</dbReference>
<dbReference type="SMART" id="SM00825">
    <property type="entry name" value="PKS_KS"/>
    <property type="match status" value="1"/>
</dbReference>
<dbReference type="InterPro" id="IPR020807">
    <property type="entry name" value="PKS_DH"/>
</dbReference>
<dbReference type="InterPro" id="IPR042104">
    <property type="entry name" value="PKS_dehydratase_sf"/>
</dbReference>
<name>A0A7W8VCM4_9ACTN</name>
<feature type="domain" description="Carrier" evidence="11">
    <location>
        <begin position="2301"/>
        <end position="2377"/>
    </location>
</feature>
<dbReference type="InterPro" id="IPR036291">
    <property type="entry name" value="NAD(P)-bd_dom_sf"/>
</dbReference>
<evidence type="ECO:0000256" key="7">
    <source>
        <dbReference type="ARBA" id="ARBA00023268"/>
    </source>
</evidence>
<dbReference type="Gene3D" id="3.40.366.10">
    <property type="entry name" value="Malonyl-Coenzyme A Acyl Carrier Protein, domain 2"/>
    <property type="match status" value="1"/>
</dbReference>
<feature type="region of interest" description="N-terminal hotdog fold" evidence="9">
    <location>
        <begin position="1506"/>
        <end position="1635"/>
    </location>
</feature>
<evidence type="ECO:0000259" key="13">
    <source>
        <dbReference type="PROSITE" id="PS52019"/>
    </source>
</evidence>
<keyword evidence="4" id="KW-0677">Repeat</keyword>